<accession>Q9KFI4</accession>
<dbReference type="RefSeq" id="WP_010896673.1">
    <property type="nucleotide sequence ID" value="NC_002570.2"/>
</dbReference>
<dbReference type="InterPro" id="IPR008930">
    <property type="entry name" value="Terpenoid_cyclase/PrenylTrfase"/>
</dbReference>
<dbReference type="PIR" id="G83711">
    <property type="entry name" value="G83711"/>
</dbReference>
<sequence length="374" mass="42179">MASYESRVVWALIEIEELMESVIYWLAQRYDSSSGGFFYAQSSEHVNVKIPDIESTAQALNILERYDLLSGMPDDVRQQLIGFFQMKQQDTGYFLDDNPMMAEDDVMVARALSYSLGALKKLGGKPLHRLPNTAGALPSYMKTPEAYGEWLRSVSLSNSWRGCDRLCVSGVYIKQLTEEKRPMYLHEAFSYFASIQDPVTGLWGQGNDYVKISGTFKLFTFYQQFQRQLPNEGAIYQSVMKTLTEKPAKDMCYVRNSVNLLAAMEREIELPDVTIVLEAIGLQLKRLKQKDGGFSREISGSLPAPNVGQVKKEEKYSELPQPVILGAGLMEGDMNATTQAVLIHRLCYQLAKRPFPFAKMAGVPFYSLIKSKEA</sequence>
<dbReference type="Proteomes" id="UP000001258">
    <property type="component" value="Chromosome"/>
</dbReference>
<reference evidence="1 2" key="1">
    <citation type="journal article" date="2000" name="Nucleic Acids Res.">
        <title>Complete genome sequence of the alkaliphilic bacterium Bacillus halodurans and genomic sequence comparison with Bacillus subtilis.</title>
        <authorList>
            <person name="Takami H."/>
            <person name="Nakasone K."/>
            <person name="Takaki Y."/>
            <person name="Maeno G."/>
            <person name="Sasaki R."/>
            <person name="Masui N."/>
            <person name="Fuji F."/>
            <person name="Hirama C."/>
            <person name="Nakamura Y."/>
            <person name="Ogasawara N."/>
            <person name="Kuhara S."/>
            <person name="Horikoshi K."/>
        </authorList>
    </citation>
    <scope>NUCLEOTIDE SEQUENCE [LARGE SCALE GENOMIC DNA]</scope>
    <source>
        <strain evidence="2">ATCC BAA-125 / DSM 18197 / FERM 7344 / JCM 9153 / C-125</strain>
    </source>
</reference>
<protein>
    <submittedName>
        <fullName evidence="1">BH0495 protein</fullName>
    </submittedName>
</protein>
<dbReference type="HOGENOM" id="CLU_743470_0_0_9"/>
<keyword evidence="2" id="KW-1185">Reference proteome</keyword>
<dbReference type="SUPFAM" id="SSF48239">
    <property type="entry name" value="Terpenoid cyclases/Protein prenyltransferases"/>
    <property type="match status" value="1"/>
</dbReference>
<name>Q9KFI4_HALH5</name>
<dbReference type="KEGG" id="bha:BH0495"/>
<evidence type="ECO:0000313" key="2">
    <source>
        <dbReference type="Proteomes" id="UP000001258"/>
    </source>
</evidence>
<dbReference type="OrthoDB" id="2957894at2"/>
<dbReference type="EMBL" id="BA000004">
    <property type="protein sequence ID" value="BAB04214.1"/>
    <property type="molecule type" value="Genomic_DNA"/>
</dbReference>
<gene>
    <name evidence="1" type="ordered locus">BH0495</name>
</gene>
<proteinExistence type="predicted"/>
<dbReference type="eggNOG" id="ENOG5030IK2">
    <property type="taxonomic scope" value="Bacteria"/>
</dbReference>
<organism evidence="1 2">
    <name type="scientific">Halalkalibacterium halodurans (strain ATCC BAA-125 / DSM 18197 / FERM 7344 / JCM 9153 / C-125)</name>
    <name type="common">Bacillus halodurans</name>
    <dbReference type="NCBI Taxonomy" id="272558"/>
    <lineage>
        <taxon>Bacteria</taxon>
        <taxon>Bacillati</taxon>
        <taxon>Bacillota</taxon>
        <taxon>Bacilli</taxon>
        <taxon>Bacillales</taxon>
        <taxon>Bacillaceae</taxon>
        <taxon>Halalkalibacterium (ex Joshi et al. 2022)</taxon>
    </lineage>
</organism>
<dbReference type="GeneID" id="87596054"/>
<evidence type="ECO:0000313" key="1">
    <source>
        <dbReference type="EMBL" id="BAB04214.1"/>
    </source>
</evidence>
<dbReference type="STRING" id="272558.gene:10726348"/>
<dbReference type="AlphaFoldDB" id="Q9KFI4"/>